<keyword evidence="2" id="KW-1185">Reference proteome</keyword>
<organism evidence="1 2">
    <name type="scientific">Paenibacillus oralis</name>
    <dbReference type="NCBI Taxonomy" id="2490856"/>
    <lineage>
        <taxon>Bacteria</taxon>
        <taxon>Bacillati</taxon>
        <taxon>Bacillota</taxon>
        <taxon>Bacilli</taxon>
        <taxon>Bacillales</taxon>
        <taxon>Paenibacillaceae</taxon>
        <taxon>Paenibacillus</taxon>
    </lineage>
</organism>
<sequence length="95" mass="11049">MHFLPNGTIVQLKGGNKKIMIFGRMQTQADTGQVWDYIACLYPEGLLNPNQVYLFNQEQVEQVIFTGFQDMEELAYNQFLQELKQQGDSELKKEE</sequence>
<dbReference type="InterPro" id="IPR025233">
    <property type="entry name" value="DUF4176"/>
</dbReference>
<reference evidence="1 2" key="1">
    <citation type="submission" date="2018-11" db="EMBL/GenBank/DDBJ databases">
        <title>Genome sequencing of Paenibacillus sp. KCOM 3021 (= ChDC PVNT-B20).</title>
        <authorList>
            <person name="Kook J.-K."/>
            <person name="Park S.-N."/>
            <person name="Lim Y.K."/>
        </authorList>
    </citation>
    <scope>NUCLEOTIDE SEQUENCE [LARGE SCALE GENOMIC DNA]</scope>
    <source>
        <strain evidence="1 2">KCOM 3021</strain>
    </source>
</reference>
<dbReference type="Pfam" id="PF13780">
    <property type="entry name" value="DUF4176"/>
    <property type="match status" value="1"/>
</dbReference>
<proteinExistence type="predicted"/>
<accession>A0A3P3U556</accession>
<protein>
    <submittedName>
        <fullName evidence="1">DUF4176 domain-containing protein</fullName>
    </submittedName>
</protein>
<evidence type="ECO:0000313" key="2">
    <source>
        <dbReference type="Proteomes" id="UP000267017"/>
    </source>
</evidence>
<evidence type="ECO:0000313" key="1">
    <source>
        <dbReference type="EMBL" id="RRJ65497.1"/>
    </source>
</evidence>
<comment type="caution">
    <text evidence="1">The sequence shown here is derived from an EMBL/GenBank/DDBJ whole genome shotgun (WGS) entry which is preliminary data.</text>
</comment>
<gene>
    <name evidence="1" type="ORF">EHV15_23195</name>
</gene>
<dbReference type="OrthoDB" id="5124454at2"/>
<dbReference type="AlphaFoldDB" id="A0A3P3U556"/>
<dbReference type="EMBL" id="RRCN01000001">
    <property type="protein sequence ID" value="RRJ65497.1"/>
    <property type="molecule type" value="Genomic_DNA"/>
</dbReference>
<dbReference type="Proteomes" id="UP000267017">
    <property type="component" value="Unassembled WGS sequence"/>
</dbReference>
<dbReference type="RefSeq" id="WP_128633304.1">
    <property type="nucleotide sequence ID" value="NZ_RRCN01000001.1"/>
</dbReference>
<name>A0A3P3U556_9BACL</name>